<organism evidence="3 4">
    <name type="scientific">Aphanomyces stellatus</name>
    <dbReference type="NCBI Taxonomy" id="120398"/>
    <lineage>
        <taxon>Eukaryota</taxon>
        <taxon>Sar</taxon>
        <taxon>Stramenopiles</taxon>
        <taxon>Oomycota</taxon>
        <taxon>Saprolegniomycetes</taxon>
        <taxon>Saprolegniales</taxon>
        <taxon>Verrucalvaceae</taxon>
        <taxon>Aphanomyces</taxon>
    </lineage>
</organism>
<dbReference type="AlphaFoldDB" id="A0A485LJQ4"/>
<dbReference type="Proteomes" id="UP000332933">
    <property type="component" value="Unassembled WGS sequence"/>
</dbReference>
<evidence type="ECO:0000313" key="4">
    <source>
        <dbReference type="Proteomes" id="UP000332933"/>
    </source>
</evidence>
<feature type="transmembrane region" description="Helical" evidence="1">
    <location>
        <begin position="281"/>
        <end position="303"/>
    </location>
</feature>
<sequence>MEHQTSMKMYWSFASDLWAVTSNLTCIGGLSLVRQSATFAFANVSSKQLMAENLTLASPLTPGFVSFHNTVGPFGNIDILPFFALPPKQFIDPLPQDLCDSPASAFTQVEEAFLGTSFSATSVCYTYFSENVTPDRFMLLFALLGAQHNTSLTFDAITNICAWDSAAEDQCIDIYYLTSLAQQAQVDAVAERVQMMQYILNCTTPALYRYSILNPGDPTWLFFGWCYLYDWVAGKREVVSFEGDLLSLVVLSTSNEPLTYQPDPTEIPVDFSWLVQLSIRYVTALYIVLAAWVAVNTVGVASLELQWFVYVLNDGFSCVTQHFTARYAGKSTAVNMDQSLVCNCGVLQIGHVNVVYFSIGICVASVVGCYLSGTFDGAGRHWTFRRSCCRRRPSTCWTLKIVCVTENYIDKTTALMAGIVLERQRLPL</sequence>
<keyword evidence="1" id="KW-0472">Membrane</keyword>
<evidence type="ECO:0000256" key="1">
    <source>
        <dbReference type="SAM" id="Phobius"/>
    </source>
</evidence>
<reference evidence="3 4" key="1">
    <citation type="submission" date="2019-03" db="EMBL/GenBank/DDBJ databases">
        <authorList>
            <person name="Gaulin E."/>
            <person name="Dumas B."/>
        </authorList>
    </citation>
    <scope>NUCLEOTIDE SEQUENCE [LARGE SCALE GENOMIC DNA]</scope>
    <source>
        <strain evidence="3">CBS 568.67</strain>
    </source>
</reference>
<reference evidence="2" key="2">
    <citation type="submission" date="2019-06" db="EMBL/GenBank/DDBJ databases">
        <title>Genomics analysis of Aphanomyces spp. identifies a new class of oomycete effector associated with host adaptation.</title>
        <authorList>
            <person name="Gaulin E."/>
        </authorList>
    </citation>
    <scope>NUCLEOTIDE SEQUENCE</scope>
    <source>
        <strain evidence="2">CBS 578.67</strain>
    </source>
</reference>
<evidence type="ECO:0000313" key="3">
    <source>
        <dbReference type="EMBL" id="VFT98148.1"/>
    </source>
</evidence>
<dbReference type="EMBL" id="VJMH01006978">
    <property type="protein sequence ID" value="KAF0686730.1"/>
    <property type="molecule type" value="Genomic_DNA"/>
</dbReference>
<evidence type="ECO:0000313" key="2">
    <source>
        <dbReference type="EMBL" id="KAF0686730.1"/>
    </source>
</evidence>
<proteinExistence type="predicted"/>
<keyword evidence="4" id="KW-1185">Reference proteome</keyword>
<keyword evidence="1" id="KW-0812">Transmembrane</keyword>
<name>A0A485LJQ4_9STRA</name>
<dbReference type="EMBL" id="CAADRA010007004">
    <property type="protein sequence ID" value="VFT98148.1"/>
    <property type="molecule type" value="Genomic_DNA"/>
</dbReference>
<keyword evidence="1" id="KW-1133">Transmembrane helix</keyword>
<accession>A0A485LJQ4</accession>
<feature type="transmembrane region" description="Helical" evidence="1">
    <location>
        <begin position="355"/>
        <end position="375"/>
    </location>
</feature>
<gene>
    <name evidence="3" type="primary">Aste57867_21478</name>
    <name evidence="2" type="ORF">As57867_021409</name>
    <name evidence="3" type="ORF">ASTE57867_21478</name>
</gene>
<protein>
    <submittedName>
        <fullName evidence="3">Aste57867_21478 protein</fullName>
    </submittedName>
</protein>